<dbReference type="Gene3D" id="2.170.270.10">
    <property type="entry name" value="SET domain"/>
    <property type="match status" value="1"/>
</dbReference>
<organism evidence="4">
    <name type="scientific">Micromonas pusilla (strain CCMP1545)</name>
    <name type="common">Picoplanktonic green alga</name>
    <dbReference type="NCBI Taxonomy" id="564608"/>
    <lineage>
        <taxon>Eukaryota</taxon>
        <taxon>Viridiplantae</taxon>
        <taxon>Chlorophyta</taxon>
        <taxon>Mamiellophyceae</taxon>
        <taxon>Mamiellales</taxon>
        <taxon>Mamiellaceae</taxon>
        <taxon>Micromonas</taxon>
    </lineage>
</organism>
<dbReference type="InterPro" id="IPR046341">
    <property type="entry name" value="SET_dom_sf"/>
</dbReference>
<evidence type="ECO:0000313" key="3">
    <source>
        <dbReference type="EMBL" id="EEH51208.1"/>
    </source>
</evidence>
<feature type="domain" description="SET" evidence="2">
    <location>
        <begin position="154"/>
        <end position="294"/>
    </location>
</feature>
<dbReference type="InterPro" id="IPR001214">
    <property type="entry name" value="SET_dom"/>
</dbReference>
<dbReference type="Pfam" id="PF00856">
    <property type="entry name" value="SET"/>
    <property type="match status" value="1"/>
</dbReference>
<evidence type="ECO:0000256" key="1">
    <source>
        <dbReference type="SAM" id="MobiDB-lite"/>
    </source>
</evidence>
<reference evidence="3 4" key="1">
    <citation type="journal article" date="2009" name="Science">
        <title>Green evolution and dynamic adaptations revealed by genomes of the marine picoeukaryotes Micromonas.</title>
        <authorList>
            <person name="Worden A.Z."/>
            <person name="Lee J.H."/>
            <person name="Mock T."/>
            <person name="Rouze P."/>
            <person name="Simmons M.P."/>
            <person name="Aerts A.L."/>
            <person name="Allen A.E."/>
            <person name="Cuvelier M.L."/>
            <person name="Derelle E."/>
            <person name="Everett M.V."/>
            <person name="Foulon E."/>
            <person name="Grimwood J."/>
            <person name="Gundlach H."/>
            <person name="Henrissat B."/>
            <person name="Napoli C."/>
            <person name="McDonald S.M."/>
            <person name="Parker M.S."/>
            <person name="Rombauts S."/>
            <person name="Salamov A."/>
            <person name="Von Dassow P."/>
            <person name="Badger J.H."/>
            <person name="Coutinho P.M."/>
            <person name="Demir E."/>
            <person name="Dubchak I."/>
            <person name="Gentemann C."/>
            <person name="Eikrem W."/>
            <person name="Gready J.E."/>
            <person name="John U."/>
            <person name="Lanier W."/>
            <person name="Lindquist E.A."/>
            <person name="Lucas S."/>
            <person name="Mayer K.F."/>
            <person name="Moreau H."/>
            <person name="Not F."/>
            <person name="Otillar R."/>
            <person name="Panaud O."/>
            <person name="Pangilinan J."/>
            <person name="Paulsen I."/>
            <person name="Piegu B."/>
            <person name="Poliakov A."/>
            <person name="Robbens S."/>
            <person name="Schmutz J."/>
            <person name="Toulza E."/>
            <person name="Wyss T."/>
            <person name="Zelensky A."/>
            <person name="Zhou K."/>
            <person name="Armbrust E.V."/>
            <person name="Bhattacharya D."/>
            <person name="Goodenough U.W."/>
            <person name="Van de Peer Y."/>
            <person name="Grigoriev I.V."/>
        </authorList>
    </citation>
    <scope>NUCLEOTIDE SEQUENCE [LARGE SCALE GENOMIC DNA]</scope>
    <source>
        <strain evidence="3 4">CCMP1545</strain>
    </source>
</reference>
<dbReference type="AlphaFoldDB" id="C1N9K6"/>
<evidence type="ECO:0000313" key="4">
    <source>
        <dbReference type="Proteomes" id="UP000001876"/>
    </source>
</evidence>
<gene>
    <name evidence="3" type="ORF">MICPUCDRAFT_43376</name>
</gene>
<dbReference type="KEGG" id="mpp:MICPUCDRAFT_43376"/>
<dbReference type="Proteomes" id="UP000001876">
    <property type="component" value="Unassembled WGS sequence"/>
</dbReference>
<sequence length="372" mass="41081">MGMDGWQTRATSAAKDETLVAVHCPAPSHDRDAALEALSVRVPAGVDEERLYHHWDGPSEFTKTAHGLRGWVGEDENGDAIDEAAAEANADAARPRRLENLLTAQRERDHEYTLYATGAGGSGSIPGPSDYASGFEVRTIPHDDPRVALRRKHGAFATRRWDAFEIVAPYAAVVSTREEFEDACADASFDVANRRRSYAVTTETEIQTSPGAAPTPLVFCAADARRANPMRCVNDPAVDPTRKDASRWGALRAHAFKEANCQIIESVDRWGWPRLRVMTTRELHVGDEFLMSYGREYWGFEKRTTEATETMRDVADAAEAEALRSAAAKRAAGGWRSKSKSAKAARSPNAIEREDARRVIRKARGEVAWDQE</sequence>
<keyword evidence="4" id="KW-1185">Reference proteome</keyword>
<protein>
    <submittedName>
        <fullName evidence="3">Predicted protein</fullName>
    </submittedName>
</protein>
<dbReference type="EMBL" id="GG663751">
    <property type="protein sequence ID" value="EEH51208.1"/>
    <property type="molecule type" value="Genomic_DNA"/>
</dbReference>
<dbReference type="GeneID" id="9689909"/>
<dbReference type="RefSeq" id="XP_003064303.1">
    <property type="nucleotide sequence ID" value="XM_003064257.1"/>
</dbReference>
<name>C1N9K6_MICPC</name>
<dbReference type="SUPFAM" id="SSF82199">
    <property type="entry name" value="SET domain"/>
    <property type="match status" value="1"/>
</dbReference>
<proteinExistence type="predicted"/>
<accession>C1N9K6</accession>
<feature type="region of interest" description="Disordered" evidence="1">
    <location>
        <begin position="329"/>
        <end position="357"/>
    </location>
</feature>
<evidence type="ECO:0000259" key="2">
    <source>
        <dbReference type="Pfam" id="PF00856"/>
    </source>
</evidence>